<organism evidence="1 2">
    <name type="scientific">Aureobasidium uvarum</name>
    <dbReference type="NCBI Taxonomy" id="2773716"/>
    <lineage>
        <taxon>Eukaryota</taxon>
        <taxon>Fungi</taxon>
        <taxon>Dikarya</taxon>
        <taxon>Ascomycota</taxon>
        <taxon>Pezizomycotina</taxon>
        <taxon>Dothideomycetes</taxon>
        <taxon>Dothideomycetidae</taxon>
        <taxon>Dothideales</taxon>
        <taxon>Saccotheciaceae</taxon>
        <taxon>Aureobasidium</taxon>
    </lineage>
</organism>
<accession>A0A9N8KC24</accession>
<dbReference type="OrthoDB" id="3882346at2759"/>
<evidence type="ECO:0000313" key="1">
    <source>
        <dbReference type="EMBL" id="CAD0108951.1"/>
    </source>
</evidence>
<dbReference type="AlphaFoldDB" id="A0A9N8KC24"/>
<sequence>MSSPETTRPNNNDEFGLTTQQDKILALTTLISTISLATLDTKAGSQMLGGGKSALANALPHRIDVSLPKTPILVESVSRSYVRGATACAFFYLAYKDFRAAQLRQKRLEDEDVSVWRWKYWAACGAAGVLAQSLGPLPGGVWEKIHKPNGNVKGQAQRLGVMTLAKGGILMATVPFCLSAWRSL</sequence>
<gene>
    <name evidence="1" type="ORF">AWRI4620_LOCUS3206</name>
</gene>
<evidence type="ECO:0000313" key="2">
    <source>
        <dbReference type="Proteomes" id="UP000745764"/>
    </source>
</evidence>
<dbReference type="Proteomes" id="UP000745764">
    <property type="component" value="Unassembled WGS sequence"/>
</dbReference>
<protein>
    <submittedName>
        <fullName evidence="1">Uncharacterized protein</fullName>
    </submittedName>
</protein>
<reference evidence="1" key="1">
    <citation type="submission" date="2020-06" db="EMBL/GenBank/DDBJ databases">
        <authorList>
            <person name="Onetto C."/>
        </authorList>
    </citation>
    <scope>NUCLEOTIDE SEQUENCE</scope>
</reference>
<proteinExistence type="predicted"/>
<name>A0A9N8KC24_9PEZI</name>
<comment type="caution">
    <text evidence="1">The sequence shown here is derived from an EMBL/GenBank/DDBJ whole genome shotgun (WGS) entry which is preliminary data.</text>
</comment>
<keyword evidence="2" id="KW-1185">Reference proteome</keyword>
<dbReference type="EMBL" id="CAINUL010000003">
    <property type="protein sequence ID" value="CAD0108951.1"/>
    <property type="molecule type" value="Genomic_DNA"/>
</dbReference>